<proteinExistence type="predicted"/>
<dbReference type="CDD" id="cd01335">
    <property type="entry name" value="Radical_SAM"/>
    <property type="match status" value="1"/>
</dbReference>
<dbReference type="STRING" id="897.B2D07_02665"/>
<keyword evidence="3" id="KW-0479">Metal-binding</keyword>
<dbReference type="InterPro" id="IPR050377">
    <property type="entry name" value="Radical_SAM_PqqE_MftC-like"/>
</dbReference>
<evidence type="ECO:0000256" key="5">
    <source>
        <dbReference type="ARBA" id="ARBA00023014"/>
    </source>
</evidence>
<evidence type="ECO:0000256" key="4">
    <source>
        <dbReference type="ARBA" id="ARBA00023004"/>
    </source>
</evidence>
<dbReference type="PANTHER" id="PTHR11228:SF7">
    <property type="entry name" value="PQQA PEPTIDE CYCLASE"/>
    <property type="match status" value="1"/>
</dbReference>
<evidence type="ECO:0000256" key="1">
    <source>
        <dbReference type="ARBA" id="ARBA00001966"/>
    </source>
</evidence>
<dbReference type="Pfam" id="PF04055">
    <property type="entry name" value="Radical_SAM"/>
    <property type="match status" value="1"/>
</dbReference>
<dbReference type="SUPFAM" id="SSF102114">
    <property type="entry name" value="Radical SAM enzymes"/>
    <property type="match status" value="1"/>
</dbReference>
<dbReference type="SFLD" id="SFLDS00029">
    <property type="entry name" value="Radical_SAM"/>
    <property type="match status" value="1"/>
</dbReference>
<dbReference type="GO" id="GO:0046872">
    <property type="term" value="F:metal ion binding"/>
    <property type="evidence" value="ECO:0007669"/>
    <property type="project" value="UniProtKB-KW"/>
</dbReference>
<comment type="cofactor">
    <cofactor evidence="1">
        <name>[4Fe-4S] cluster</name>
        <dbReference type="ChEBI" id="CHEBI:49883"/>
    </cofactor>
</comment>
<dbReference type="InterPro" id="IPR007197">
    <property type="entry name" value="rSAM"/>
</dbReference>
<dbReference type="SFLD" id="SFLDG01067">
    <property type="entry name" value="SPASM/twitch_domain_containing"/>
    <property type="match status" value="1"/>
</dbReference>
<dbReference type="PANTHER" id="PTHR11228">
    <property type="entry name" value="RADICAL SAM DOMAIN PROTEIN"/>
    <property type="match status" value="1"/>
</dbReference>
<evidence type="ECO:0000256" key="2">
    <source>
        <dbReference type="ARBA" id="ARBA00022691"/>
    </source>
</evidence>
<name>S7U685_DESML</name>
<dbReference type="GO" id="GO:0051536">
    <property type="term" value="F:iron-sulfur cluster binding"/>
    <property type="evidence" value="ECO:0007669"/>
    <property type="project" value="UniProtKB-KW"/>
</dbReference>
<keyword evidence="4" id="KW-0408">Iron</keyword>
<reference evidence="7 8" key="1">
    <citation type="journal article" date="2013" name="Genome Announc.">
        <title>Draft genome sequences for three mercury-methylating, sulfate-reducing bacteria.</title>
        <authorList>
            <person name="Brown S.D."/>
            <person name="Hurt R.A.Jr."/>
            <person name="Gilmour C.C."/>
            <person name="Elias D.A."/>
        </authorList>
    </citation>
    <scope>NUCLEOTIDE SEQUENCE [LARGE SCALE GENOMIC DNA]</scope>
    <source>
        <strain evidence="7 8">DSM 2059</strain>
    </source>
</reference>
<gene>
    <name evidence="7" type="ORF">dsmv_3709</name>
</gene>
<comment type="caution">
    <text evidence="7">The sequence shown here is derived from an EMBL/GenBank/DDBJ whole genome shotgun (WGS) entry which is preliminary data.</text>
</comment>
<dbReference type="EMBL" id="ATHJ01000006">
    <property type="protein sequence ID" value="EPR45041.1"/>
    <property type="molecule type" value="Genomic_DNA"/>
</dbReference>
<evidence type="ECO:0000313" key="7">
    <source>
        <dbReference type="EMBL" id="EPR45041.1"/>
    </source>
</evidence>
<dbReference type="InterPro" id="IPR013785">
    <property type="entry name" value="Aldolase_TIM"/>
</dbReference>
<dbReference type="Proteomes" id="UP000014977">
    <property type="component" value="Unassembled WGS sequence"/>
</dbReference>
<protein>
    <submittedName>
        <fullName evidence="7">Radical SAM domain protein</fullName>
    </submittedName>
</protein>
<dbReference type="GO" id="GO:0003824">
    <property type="term" value="F:catalytic activity"/>
    <property type="evidence" value="ECO:0007669"/>
    <property type="project" value="InterPro"/>
</dbReference>
<dbReference type="PATRIC" id="fig|1121405.3.peg.15"/>
<evidence type="ECO:0000256" key="3">
    <source>
        <dbReference type="ARBA" id="ARBA00022723"/>
    </source>
</evidence>
<dbReference type="OrthoDB" id="9782387at2"/>
<keyword evidence="8" id="KW-1185">Reference proteome</keyword>
<organism evidence="7 8">
    <name type="scientific">Desulfococcus multivorans DSM 2059</name>
    <dbReference type="NCBI Taxonomy" id="1121405"/>
    <lineage>
        <taxon>Bacteria</taxon>
        <taxon>Pseudomonadati</taxon>
        <taxon>Thermodesulfobacteriota</taxon>
        <taxon>Desulfobacteria</taxon>
        <taxon>Desulfobacterales</taxon>
        <taxon>Desulfococcaceae</taxon>
        <taxon>Desulfococcus</taxon>
    </lineage>
</organism>
<dbReference type="eggNOG" id="COG0535">
    <property type="taxonomic scope" value="Bacteria"/>
</dbReference>
<keyword evidence="5" id="KW-0411">Iron-sulfur</keyword>
<dbReference type="PROSITE" id="PS51257">
    <property type="entry name" value="PROKAR_LIPOPROTEIN"/>
    <property type="match status" value="1"/>
</dbReference>
<accession>S7U685</accession>
<dbReference type="InterPro" id="IPR058240">
    <property type="entry name" value="rSAM_sf"/>
</dbReference>
<dbReference type="AlphaFoldDB" id="S7U685"/>
<dbReference type="Gene3D" id="3.20.20.70">
    <property type="entry name" value="Aldolase class I"/>
    <property type="match status" value="1"/>
</dbReference>
<evidence type="ECO:0000313" key="8">
    <source>
        <dbReference type="Proteomes" id="UP000014977"/>
    </source>
</evidence>
<dbReference type="RefSeq" id="WP_020875261.1">
    <property type="nucleotide sequence ID" value="NZ_ATHJ01000006.1"/>
</dbReference>
<dbReference type="PROSITE" id="PS51918">
    <property type="entry name" value="RADICAL_SAM"/>
    <property type="match status" value="1"/>
</dbReference>
<keyword evidence="2" id="KW-0949">S-adenosyl-L-methionine</keyword>
<sequence>MKRTVAFSRDAVNVFFHILTACNLRCRHCYINPEQHGRNRLPSEVIGTWLSAFSEKAESANVIFLGGEPTLHPELPTVVRKARSLGYQSVTIDTNGYLFHDILDRVTPNEVDFFSFSLDGATRKTNDGIRGEGVYDVCTSGIRRARQRGFNVSLIYTVSAANIHELERMAPLLEDLGIDRFFIQVIGIRGKSAASPDGVLQVSRETWLSVVPAVAERVAERGITVTYPKVFLAPDDPFECAGLCAENYFIFPNGRVYRCPICEDFPYHSLVFENDRLTPMPRLNEADFFQLRIPEGCVMNRLVQPDNLAYDADGRPLYQVACCMLKEEIRKG</sequence>
<evidence type="ECO:0000259" key="6">
    <source>
        <dbReference type="PROSITE" id="PS51918"/>
    </source>
</evidence>
<feature type="domain" description="Radical SAM core" evidence="6">
    <location>
        <begin position="6"/>
        <end position="221"/>
    </location>
</feature>